<dbReference type="STRING" id="670307.HYPDE_37443"/>
<dbReference type="InterPro" id="IPR036249">
    <property type="entry name" value="Thioredoxin-like_sf"/>
</dbReference>
<dbReference type="PROSITE" id="PS50404">
    <property type="entry name" value="GST_NTER"/>
    <property type="match status" value="1"/>
</dbReference>
<feature type="domain" description="GST N-terminal" evidence="1">
    <location>
        <begin position="3"/>
        <end position="84"/>
    </location>
</feature>
<organism evidence="2 3">
    <name type="scientific">Hyphomicrobium denitrificans 1NES1</name>
    <dbReference type="NCBI Taxonomy" id="670307"/>
    <lineage>
        <taxon>Bacteria</taxon>
        <taxon>Pseudomonadati</taxon>
        <taxon>Pseudomonadota</taxon>
        <taxon>Alphaproteobacteria</taxon>
        <taxon>Hyphomicrobiales</taxon>
        <taxon>Hyphomicrobiaceae</taxon>
        <taxon>Hyphomicrobium</taxon>
    </lineage>
</organism>
<evidence type="ECO:0000313" key="3">
    <source>
        <dbReference type="Proteomes" id="UP000005952"/>
    </source>
</evidence>
<gene>
    <name evidence="2" type="ORF">HYPDE_37443</name>
</gene>
<dbReference type="InterPro" id="IPR004045">
    <property type="entry name" value="Glutathione_S-Trfase_N"/>
</dbReference>
<dbReference type="RefSeq" id="WP_015599176.1">
    <property type="nucleotide sequence ID" value="NC_021172.1"/>
</dbReference>
<reference evidence="2 3" key="1">
    <citation type="journal article" date="2013" name="Genome Announc.">
        <title>Genome sequences for three denitrifying bacterial strains isolated from a uranium- and nitrate-contaminated subsurface environment.</title>
        <authorList>
            <person name="Venkatramanan R."/>
            <person name="Prakash O."/>
            <person name="Woyke T."/>
            <person name="Chain P."/>
            <person name="Goodwin L.A."/>
            <person name="Watson D."/>
            <person name="Brooks S."/>
            <person name="Kostka J.E."/>
            <person name="Green S.J."/>
        </authorList>
    </citation>
    <scope>NUCLEOTIDE SEQUENCE [LARGE SCALE GENOMIC DNA]</scope>
    <source>
        <strain evidence="2 3">1NES1</strain>
    </source>
</reference>
<protein>
    <submittedName>
        <fullName evidence="2">Gst15 protein</fullName>
    </submittedName>
</protein>
<dbReference type="PANTHER" id="PTHR44051:SF21">
    <property type="entry name" value="GLUTATHIONE S-TRANSFERASE FAMILY PROTEIN"/>
    <property type="match status" value="1"/>
</dbReference>
<dbReference type="AlphaFoldDB" id="N0BGA3"/>
<keyword evidence="3" id="KW-1185">Reference proteome</keyword>
<accession>N0BGA3</accession>
<dbReference type="SFLD" id="SFLDG01150">
    <property type="entry name" value="Main.1:_Beta-like"/>
    <property type="match status" value="1"/>
</dbReference>
<dbReference type="OrthoDB" id="9810080at2"/>
<evidence type="ECO:0000313" key="2">
    <source>
        <dbReference type="EMBL" id="AGK59160.1"/>
    </source>
</evidence>
<dbReference type="Gene3D" id="1.20.1050.10">
    <property type="match status" value="1"/>
</dbReference>
<dbReference type="PANTHER" id="PTHR44051">
    <property type="entry name" value="GLUTATHIONE S-TRANSFERASE-RELATED"/>
    <property type="match status" value="1"/>
</dbReference>
<dbReference type="Gene3D" id="3.40.30.10">
    <property type="entry name" value="Glutaredoxin"/>
    <property type="match status" value="1"/>
</dbReference>
<dbReference type="SFLD" id="SFLDS00019">
    <property type="entry name" value="Glutathione_Transferase_(cytos"/>
    <property type="match status" value="1"/>
</dbReference>
<proteinExistence type="predicted"/>
<sequence>MTEKTLTHYHAPNTRSLTIRWLFEELGAPHELKVLNLKKGEHKTPEYLTINPMGKVPTIVHGSTPVTEVGAIAIYLADLFPEAGLAPAIGDPERGTYLRWIIFNQSAVEPAICDFALKREPGQPSMMPYGTYDETMKAFAGALAKGPYILGDSFSAADVVVGSGVRWMLMFKLLPEQPEFTNYADRVTHRPAFVRAVTKDAELAKVLAT</sequence>
<dbReference type="CDD" id="cd03207">
    <property type="entry name" value="GST_C_8"/>
    <property type="match status" value="1"/>
</dbReference>
<dbReference type="KEGG" id="hdt:HYPDE_37443"/>
<dbReference type="Proteomes" id="UP000005952">
    <property type="component" value="Chromosome"/>
</dbReference>
<dbReference type="SUPFAM" id="SSF52833">
    <property type="entry name" value="Thioredoxin-like"/>
    <property type="match status" value="1"/>
</dbReference>
<name>N0BGA3_9HYPH</name>
<evidence type="ECO:0000259" key="1">
    <source>
        <dbReference type="PROSITE" id="PS50404"/>
    </source>
</evidence>
<dbReference type="SFLD" id="SFLDG00358">
    <property type="entry name" value="Main_(cytGST)"/>
    <property type="match status" value="1"/>
</dbReference>
<dbReference type="InterPro" id="IPR036282">
    <property type="entry name" value="Glutathione-S-Trfase_C_sf"/>
</dbReference>
<dbReference type="SUPFAM" id="SSF47616">
    <property type="entry name" value="GST C-terminal domain-like"/>
    <property type="match status" value="1"/>
</dbReference>
<dbReference type="Pfam" id="PF02798">
    <property type="entry name" value="GST_N"/>
    <property type="match status" value="1"/>
</dbReference>
<dbReference type="EMBL" id="CP005587">
    <property type="protein sequence ID" value="AGK59160.1"/>
    <property type="molecule type" value="Genomic_DNA"/>
</dbReference>
<dbReference type="CDD" id="cd03046">
    <property type="entry name" value="GST_N_GTT1_like"/>
    <property type="match status" value="1"/>
</dbReference>
<dbReference type="HOGENOM" id="CLU_011226_6_4_5"/>
<dbReference type="eggNOG" id="COG0625">
    <property type="taxonomic scope" value="Bacteria"/>
</dbReference>
<dbReference type="InterPro" id="IPR040079">
    <property type="entry name" value="Glutathione_S-Trfase"/>
</dbReference>